<evidence type="ECO:0000313" key="2">
    <source>
        <dbReference type="Proteomes" id="UP000241209"/>
    </source>
</evidence>
<proteinExistence type="predicted"/>
<accession>A0A2T4PQK8</accession>
<dbReference type="STRING" id="1167632.GCA_000286335_02082"/>
<gene>
    <name evidence="1" type="ORF">BU072_12215</name>
</gene>
<protein>
    <submittedName>
        <fullName evidence="1">Uncharacterized protein</fullName>
    </submittedName>
</protein>
<sequence length="113" mass="13084">MLAWGMARACSLSHILFPRASALHKIRHIKSPNPKMIPTDWVIYFKLGFMSGTLYFMNKYLLGNNPESYLEHKYEGEKAQLIVVSCIEIFMNSQLSISNKTQLKYYLIFTVVC</sequence>
<dbReference type="AlphaFoldDB" id="A0A2T4PQK8"/>
<organism evidence="1 2">
    <name type="scientific">Mammaliicoccus vitulinus</name>
    <dbReference type="NCBI Taxonomy" id="71237"/>
    <lineage>
        <taxon>Bacteria</taxon>
        <taxon>Bacillati</taxon>
        <taxon>Bacillota</taxon>
        <taxon>Bacilli</taxon>
        <taxon>Bacillales</taxon>
        <taxon>Staphylococcaceae</taxon>
        <taxon>Mammaliicoccus</taxon>
    </lineage>
</organism>
<comment type="caution">
    <text evidence="1">The sequence shown here is derived from an EMBL/GenBank/DDBJ whole genome shotgun (WGS) entry which is preliminary data.</text>
</comment>
<reference evidence="1 2" key="1">
    <citation type="journal article" date="2016" name="Front. Microbiol.">
        <title>Comprehensive Phylogenetic Analysis of Bovine Non-aureus Staphylococci Species Based on Whole-Genome Sequencing.</title>
        <authorList>
            <person name="Naushad S."/>
            <person name="Barkema H.W."/>
            <person name="Luby C."/>
            <person name="Condas L.A."/>
            <person name="Nobrega D.B."/>
            <person name="Carson D.A."/>
            <person name="De Buck J."/>
        </authorList>
    </citation>
    <scope>NUCLEOTIDE SEQUENCE [LARGE SCALE GENOMIC DNA]</scope>
    <source>
        <strain evidence="1 2">SNUC 2204</strain>
    </source>
</reference>
<dbReference type="EMBL" id="PZFK01000034">
    <property type="protein sequence ID" value="PTI28133.1"/>
    <property type="molecule type" value="Genomic_DNA"/>
</dbReference>
<name>A0A2T4PQK8_9STAP</name>
<dbReference type="Proteomes" id="UP000241209">
    <property type="component" value="Unassembled WGS sequence"/>
</dbReference>
<evidence type="ECO:0000313" key="1">
    <source>
        <dbReference type="EMBL" id="PTI28133.1"/>
    </source>
</evidence>